<evidence type="ECO:0000313" key="4">
    <source>
        <dbReference type="Proteomes" id="UP000247099"/>
    </source>
</evidence>
<name>A0A317ZN09_9BACT</name>
<dbReference type="Pfam" id="PF02661">
    <property type="entry name" value="Fic"/>
    <property type="match status" value="1"/>
</dbReference>
<protein>
    <submittedName>
        <fullName evidence="3">Type II toxin-antitoxin system death-on-curing family toxin</fullName>
    </submittedName>
</protein>
<dbReference type="AlphaFoldDB" id="A0A317ZN09"/>
<keyword evidence="4" id="KW-1185">Reference proteome</keyword>
<dbReference type="PANTHER" id="PTHR39426">
    <property type="entry name" value="HOMOLOGY TO DEATH-ON-CURING PROTEIN OF PHAGE P1"/>
    <property type="match status" value="1"/>
</dbReference>
<evidence type="ECO:0000313" key="3">
    <source>
        <dbReference type="EMBL" id="PXA05577.1"/>
    </source>
</evidence>
<dbReference type="InterPro" id="IPR003812">
    <property type="entry name" value="Fido"/>
</dbReference>
<dbReference type="PANTHER" id="PTHR39426:SF1">
    <property type="entry name" value="HOMOLOGY TO DEATH-ON-CURING PROTEIN OF PHAGE P1"/>
    <property type="match status" value="1"/>
</dbReference>
<dbReference type="GO" id="GO:0016301">
    <property type="term" value="F:kinase activity"/>
    <property type="evidence" value="ECO:0007669"/>
    <property type="project" value="InterPro"/>
</dbReference>
<dbReference type="Gene3D" id="1.20.120.1870">
    <property type="entry name" value="Fic/DOC protein, Fido domain"/>
    <property type="match status" value="1"/>
</dbReference>
<dbReference type="OrthoDB" id="9802752at2"/>
<sequence length="114" mass="12665">MKKCSLRTAARVALGKSLLESAIAAPQATMSGHAIFEDGVEIAVAYLYYLCQNHPFVDGSKRVALATCLIFLSENGLLERETLDSDKFEKFTLDVAKSQLNREETTVRLRKLLN</sequence>
<gene>
    <name evidence="3" type="ORF">DDZ13_01505</name>
</gene>
<evidence type="ECO:0000256" key="1">
    <source>
        <dbReference type="SAM" id="SignalP"/>
    </source>
</evidence>
<dbReference type="InterPro" id="IPR006440">
    <property type="entry name" value="Doc"/>
</dbReference>
<comment type="caution">
    <text evidence="3">The sequence shown here is derived from an EMBL/GenBank/DDBJ whole genome shotgun (WGS) entry which is preliminary data.</text>
</comment>
<keyword evidence="1" id="KW-0732">Signal</keyword>
<feature type="signal peptide" evidence="1">
    <location>
        <begin position="1"/>
        <end position="24"/>
    </location>
</feature>
<dbReference type="SUPFAM" id="SSF140931">
    <property type="entry name" value="Fic-like"/>
    <property type="match status" value="1"/>
</dbReference>
<dbReference type="EMBL" id="QHJQ01000001">
    <property type="protein sequence ID" value="PXA05577.1"/>
    <property type="molecule type" value="Genomic_DNA"/>
</dbReference>
<proteinExistence type="predicted"/>
<organism evidence="3 4">
    <name type="scientific">Coraliomargarita sinensis</name>
    <dbReference type="NCBI Taxonomy" id="2174842"/>
    <lineage>
        <taxon>Bacteria</taxon>
        <taxon>Pseudomonadati</taxon>
        <taxon>Verrucomicrobiota</taxon>
        <taxon>Opitutia</taxon>
        <taxon>Puniceicoccales</taxon>
        <taxon>Coraliomargaritaceae</taxon>
        <taxon>Coraliomargarita</taxon>
    </lineage>
</organism>
<feature type="domain" description="Fido" evidence="2">
    <location>
        <begin position="1"/>
        <end position="114"/>
    </location>
</feature>
<dbReference type="PROSITE" id="PS51459">
    <property type="entry name" value="FIDO"/>
    <property type="match status" value="1"/>
</dbReference>
<reference evidence="3 4" key="1">
    <citation type="submission" date="2018-05" db="EMBL/GenBank/DDBJ databases">
        <title>Coraliomargarita sinensis sp. nov., isolated from a marine solar saltern.</title>
        <authorList>
            <person name="Zhou L.Y."/>
        </authorList>
    </citation>
    <scope>NUCLEOTIDE SEQUENCE [LARGE SCALE GENOMIC DNA]</scope>
    <source>
        <strain evidence="3 4">WN38</strain>
    </source>
</reference>
<dbReference type="Proteomes" id="UP000247099">
    <property type="component" value="Unassembled WGS sequence"/>
</dbReference>
<accession>A0A317ZN09</accession>
<dbReference type="InParanoid" id="A0A317ZN09"/>
<feature type="chain" id="PRO_5016411635" evidence="1">
    <location>
        <begin position="25"/>
        <end position="114"/>
    </location>
</feature>
<dbReference type="InterPro" id="IPR053737">
    <property type="entry name" value="Type_II_TA_Toxin"/>
</dbReference>
<evidence type="ECO:0000259" key="2">
    <source>
        <dbReference type="PROSITE" id="PS51459"/>
    </source>
</evidence>
<dbReference type="RefSeq" id="WP_146209196.1">
    <property type="nucleotide sequence ID" value="NZ_QHJQ01000001.1"/>
</dbReference>
<dbReference type="InterPro" id="IPR036597">
    <property type="entry name" value="Fido-like_dom_sf"/>
</dbReference>